<dbReference type="GO" id="GO:0016485">
    <property type="term" value="P:protein processing"/>
    <property type="evidence" value="ECO:0007669"/>
    <property type="project" value="TreeGrafter"/>
</dbReference>
<keyword evidence="9 16" id="KW-1133">Transmembrane helix</keyword>
<feature type="chain" id="PRO_5002161636" description="P/Homo B domain-containing protein" evidence="17">
    <location>
        <begin position="19"/>
        <end position="877"/>
    </location>
</feature>
<name>A0A0C3BHM5_SERVB</name>
<dbReference type="InterPro" id="IPR008979">
    <property type="entry name" value="Galactose-bd-like_sf"/>
</dbReference>
<evidence type="ECO:0000256" key="16">
    <source>
        <dbReference type="SAM" id="Phobius"/>
    </source>
</evidence>
<feature type="transmembrane region" description="Helical" evidence="16">
    <location>
        <begin position="699"/>
        <end position="721"/>
    </location>
</feature>
<keyword evidence="11" id="KW-0865">Zymogen</keyword>
<evidence type="ECO:0000256" key="5">
    <source>
        <dbReference type="ARBA" id="ARBA00022729"/>
    </source>
</evidence>
<evidence type="ECO:0000313" key="19">
    <source>
        <dbReference type="EMBL" id="KIM30986.1"/>
    </source>
</evidence>
<dbReference type="PROSITE" id="PS00137">
    <property type="entry name" value="SUBTILASE_HIS"/>
    <property type="match status" value="1"/>
</dbReference>
<dbReference type="Proteomes" id="UP000054097">
    <property type="component" value="Unassembled WGS sequence"/>
</dbReference>
<feature type="signal peptide" evidence="17">
    <location>
        <begin position="1"/>
        <end position="18"/>
    </location>
</feature>
<evidence type="ECO:0000259" key="18">
    <source>
        <dbReference type="PROSITE" id="PS51829"/>
    </source>
</evidence>
<dbReference type="STRING" id="933852.A0A0C3BHM5"/>
<dbReference type="InterPro" id="IPR034182">
    <property type="entry name" value="Kexin/furin"/>
</dbReference>
<keyword evidence="20" id="KW-1185">Reference proteome</keyword>
<evidence type="ECO:0000256" key="10">
    <source>
        <dbReference type="ARBA" id="ARBA00023136"/>
    </source>
</evidence>
<evidence type="ECO:0000256" key="12">
    <source>
        <dbReference type="ARBA" id="ARBA00023180"/>
    </source>
</evidence>
<reference evidence="19 20" key="1">
    <citation type="submission" date="2014-04" db="EMBL/GenBank/DDBJ databases">
        <authorList>
            <consortium name="DOE Joint Genome Institute"/>
            <person name="Kuo A."/>
            <person name="Zuccaro A."/>
            <person name="Kohler A."/>
            <person name="Nagy L.G."/>
            <person name="Floudas D."/>
            <person name="Copeland A."/>
            <person name="Barry K.W."/>
            <person name="Cichocki N."/>
            <person name="Veneault-Fourrey C."/>
            <person name="LaButti K."/>
            <person name="Lindquist E.A."/>
            <person name="Lipzen A."/>
            <person name="Lundell T."/>
            <person name="Morin E."/>
            <person name="Murat C."/>
            <person name="Sun H."/>
            <person name="Tunlid A."/>
            <person name="Henrissat B."/>
            <person name="Grigoriev I.V."/>
            <person name="Hibbett D.S."/>
            <person name="Martin F."/>
            <person name="Nordberg H.P."/>
            <person name="Cantor M.N."/>
            <person name="Hua S.X."/>
        </authorList>
    </citation>
    <scope>NUCLEOTIDE SEQUENCE [LARGE SCALE GENOMIC DNA]</scope>
    <source>
        <strain evidence="19 20">MAFF 305830</strain>
    </source>
</reference>
<dbReference type="PRINTS" id="PR00723">
    <property type="entry name" value="SUBTILISIN"/>
</dbReference>
<dbReference type="PROSITE" id="PS51892">
    <property type="entry name" value="SUBTILASE"/>
    <property type="match status" value="1"/>
</dbReference>
<evidence type="ECO:0000256" key="15">
    <source>
        <dbReference type="SAM" id="MobiDB-lite"/>
    </source>
</evidence>
<evidence type="ECO:0000313" key="20">
    <source>
        <dbReference type="Proteomes" id="UP000054097"/>
    </source>
</evidence>
<keyword evidence="3 14" id="KW-0645">Protease</keyword>
<dbReference type="InterPro" id="IPR036852">
    <property type="entry name" value="Peptidase_S8/S53_dom_sf"/>
</dbReference>
<dbReference type="FunFam" id="2.60.120.260:FF:000026">
    <property type="entry name" value="proprotein convertase subtilisin/kexin type 7"/>
    <property type="match status" value="1"/>
</dbReference>
<feature type="region of interest" description="Disordered" evidence="15">
    <location>
        <begin position="738"/>
        <end position="800"/>
    </location>
</feature>
<dbReference type="CDD" id="cd04059">
    <property type="entry name" value="Peptidases_S8_Protein_convertases_Kexins_Furin-like"/>
    <property type="match status" value="1"/>
</dbReference>
<keyword evidence="7 14" id="KW-0720">Serine protease</keyword>
<dbReference type="GO" id="GO:0007323">
    <property type="term" value="P:peptide pheromone maturation"/>
    <property type="evidence" value="ECO:0007669"/>
    <property type="project" value="UniProtKB-ARBA"/>
</dbReference>
<feature type="region of interest" description="Disordered" evidence="15">
    <location>
        <begin position="812"/>
        <end position="877"/>
    </location>
</feature>
<dbReference type="Gene3D" id="3.40.50.200">
    <property type="entry name" value="Peptidase S8/S53 domain"/>
    <property type="match status" value="1"/>
</dbReference>
<sequence length="877" mass="94782">MRLAQLLLLLSPVLQASSRPSRKTYDTHDYYVIHHNPAHGHSPQDSAAALGTEFVEQVGELKDHYLVRIEKSSASSLDRRSPEAGPGDAVVASFHNLKRSEEPIAHSVRSLLPQTLRQRTKRAPIPSFPELDEIQDSLDIHDPIFSSQWHIVNKEFPQHMMNVTGLWKEGVTGKGVISALVDDGLDYESEDLKVNFYAAGSYDFNDHEPLPKPKLWDDRHGTRCAGEIAAAKNDVCGVGLAYESKVAGLRILSGPISDADESAALNYGFQENAIYSCSWGPPDSGRDMEGPNLLIQKAVLNGINNGRGGKGSVFVFASGNGAGSGDACNFDGYTNSIYSVTVGAIDNQGLHPYYSEACAANMIVTYSSGSGKHISTTDVGQKTCSHQHGGTSAAAPLAVGVFALALDVRPDLTWRDIQHLCVYSAAIINPEDPDWEVTASGRPFSYKYGYGKLDAWAYVTMARTWNLVKPQVWMDIATVELRDAAMVGTEMTGGEPIVPEGVSSSTTVTQEMLEEWNFEKLEHITVQVWIRHTRRGDVEVELISPAGIKSVLASQRRFDSATTGFVGWKFMTLKHWDENPVGKWTVRVKDQNNTEKGYFLGWSMTMWGSAIDASLAEKFELTDEHLNLPPAGSEQTKHHPKPTAHLPDDHASQMGEATRPAFQDDKSGTETATGGPTSFPDAAEAGMFDNIERLMSNQLWLIGAFSVVILFAAGAGLFFWLRKRRARRARSAYAPLPGDTMPMRSLDPRGAPPAGSGVPGPGERSAGGTRELYDAFGVGSDEEDEGDADEHSALTGGAGRYGQNAAPATYHDGFLDDNGLTSARTTGAPYRDDVPDVAAAGATRAKAPSPHRAGSDGSGDGSWQDAAADHEAAPLRP</sequence>
<accession>A0A0C3BHM5</accession>
<evidence type="ECO:0000256" key="14">
    <source>
        <dbReference type="PROSITE-ProRule" id="PRU01240"/>
    </source>
</evidence>
<evidence type="ECO:0000256" key="17">
    <source>
        <dbReference type="SAM" id="SignalP"/>
    </source>
</evidence>
<dbReference type="InterPro" id="IPR000209">
    <property type="entry name" value="Peptidase_S8/S53_dom"/>
</dbReference>
<dbReference type="InterPro" id="IPR002884">
    <property type="entry name" value="P_dom"/>
</dbReference>
<dbReference type="InterPro" id="IPR015500">
    <property type="entry name" value="Peptidase_S8_subtilisin-rel"/>
</dbReference>
<dbReference type="Gene3D" id="2.60.120.260">
    <property type="entry name" value="Galactose-binding domain-like"/>
    <property type="match status" value="1"/>
</dbReference>
<dbReference type="PROSITE" id="PS00138">
    <property type="entry name" value="SUBTILASE_SER"/>
    <property type="match status" value="1"/>
</dbReference>
<gene>
    <name evidence="19" type="ORF">M408DRAFT_7406</name>
</gene>
<feature type="region of interest" description="Disordered" evidence="15">
    <location>
        <begin position="626"/>
        <end position="683"/>
    </location>
</feature>
<dbReference type="EMBL" id="KN824283">
    <property type="protein sequence ID" value="KIM30986.1"/>
    <property type="molecule type" value="Genomic_DNA"/>
</dbReference>
<comment type="subcellular location">
    <subcellularLocation>
        <location evidence="1">Membrane</location>
    </subcellularLocation>
</comment>
<evidence type="ECO:0000256" key="11">
    <source>
        <dbReference type="ARBA" id="ARBA00023145"/>
    </source>
</evidence>
<dbReference type="Pfam" id="PF00082">
    <property type="entry name" value="Peptidase_S8"/>
    <property type="match status" value="1"/>
</dbReference>
<feature type="active site" description="Charge relay system" evidence="13 14">
    <location>
        <position position="220"/>
    </location>
</feature>
<dbReference type="InterPro" id="IPR022398">
    <property type="entry name" value="Peptidase_S8_His-AS"/>
</dbReference>
<feature type="compositionally biased region" description="Basic and acidic residues" evidence="15">
    <location>
        <begin position="867"/>
        <end position="877"/>
    </location>
</feature>
<evidence type="ECO:0000256" key="6">
    <source>
        <dbReference type="ARBA" id="ARBA00022801"/>
    </source>
</evidence>
<organism evidence="19 20">
    <name type="scientific">Serendipita vermifera MAFF 305830</name>
    <dbReference type="NCBI Taxonomy" id="933852"/>
    <lineage>
        <taxon>Eukaryota</taxon>
        <taxon>Fungi</taxon>
        <taxon>Dikarya</taxon>
        <taxon>Basidiomycota</taxon>
        <taxon>Agaricomycotina</taxon>
        <taxon>Agaricomycetes</taxon>
        <taxon>Sebacinales</taxon>
        <taxon>Serendipitaceae</taxon>
        <taxon>Serendipita</taxon>
    </lineage>
</organism>
<evidence type="ECO:0000256" key="13">
    <source>
        <dbReference type="PIRSR" id="PIRSR615500-1"/>
    </source>
</evidence>
<dbReference type="SUPFAM" id="SSF52743">
    <property type="entry name" value="Subtilisin-like"/>
    <property type="match status" value="1"/>
</dbReference>
<evidence type="ECO:0000256" key="2">
    <source>
        <dbReference type="ARBA" id="ARBA00005325"/>
    </source>
</evidence>
<feature type="active site" description="Charge relay system" evidence="13 14">
    <location>
        <position position="182"/>
    </location>
</feature>
<dbReference type="HOGENOM" id="CLU_002976_2_0_1"/>
<dbReference type="OrthoDB" id="300641at2759"/>
<dbReference type="InterPro" id="IPR023828">
    <property type="entry name" value="Peptidase_S8_Ser-AS"/>
</dbReference>
<comment type="similarity">
    <text evidence="2">Belongs to the peptidase S8 family. Furin subfamily.</text>
</comment>
<keyword evidence="6 14" id="KW-0378">Hydrolase</keyword>
<keyword evidence="4 16" id="KW-0812">Transmembrane</keyword>
<dbReference type="GO" id="GO:0000139">
    <property type="term" value="C:Golgi membrane"/>
    <property type="evidence" value="ECO:0007669"/>
    <property type="project" value="TreeGrafter"/>
</dbReference>
<keyword evidence="10 16" id="KW-0472">Membrane</keyword>
<dbReference type="FunFam" id="3.40.50.200:FF:000005">
    <property type="entry name" value="Proprotein convertase subtilisin/kexin type 7"/>
    <property type="match status" value="1"/>
</dbReference>
<reference evidence="20" key="2">
    <citation type="submission" date="2015-01" db="EMBL/GenBank/DDBJ databases">
        <title>Evolutionary Origins and Diversification of the Mycorrhizal Mutualists.</title>
        <authorList>
            <consortium name="DOE Joint Genome Institute"/>
            <consortium name="Mycorrhizal Genomics Consortium"/>
            <person name="Kohler A."/>
            <person name="Kuo A."/>
            <person name="Nagy L.G."/>
            <person name="Floudas D."/>
            <person name="Copeland A."/>
            <person name="Barry K.W."/>
            <person name="Cichocki N."/>
            <person name="Veneault-Fourrey C."/>
            <person name="LaButti K."/>
            <person name="Lindquist E.A."/>
            <person name="Lipzen A."/>
            <person name="Lundell T."/>
            <person name="Morin E."/>
            <person name="Murat C."/>
            <person name="Riley R."/>
            <person name="Ohm R."/>
            <person name="Sun H."/>
            <person name="Tunlid A."/>
            <person name="Henrissat B."/>
            <person name="Grigoriev I.V."/>
            <person name="Hibbett D.S."/>
            <person name="Martin F."/>
        </authorList>
    </citation>
    <scope>NUCLEOTIDE SEQUENCE [LARGE SCALE GENOMIC DNA]</scope>
    <source>
        <strain evidence="20">MAFF 305830</strain>
    </source>
</reference>
<dbReference type="PANTHER" id="PTHR42884">
    <property type="entry name" value="PROPROTEIN CONVERTASE SUBTILISIN/KEXIN-RELATED"/>
    <property type="match status" value="1"/>
</dbReference>
<evidence type="ECO:0000256" key="9">
    <source>
        <dbReference type="ARBA" id="ARBA00022989"/>
    </source>
</evidence>
<dbReference type="PROSITE" id="PS51829">
    <property type="entry name" value="P_HOMO_B"/>
    <property type="match status" value="1"/>
</dbReference>
<evidence type="ECO:0000256" key="1">
    <source>
        <dbReference type="ARBA" id="ARBA00004370"/>
    </source>
</evidence>
<feature type="domain" description="P/Homo B" evidence="18">
    <location>
        <begin position="468"/>
        <end position="612"/>
    </location>
</feature>
<keyword evidence="12" id="KW-0325">Glycoprotein</keyword>
<dbReference type="GO" id="GO:0004252">
    <property type="term" value="F:serine-type endopeptidase activity"/>
    <property type="evidence" value="ECO:0007669"/>
    <property type="project" value="UniProtKB-UniRule"/>
</dbReference>
<dbReference type="SUPFAM" id="SSF49785">
    <property type="entry name" value="Galactose-binding domain-like"/>
    <property type="match status" value="1"/>
</dbReference>
<protein>
    <recommendedName>
        <fullName evidence="18">P/Homo B domain-containing protein</fullName>
    </recommendedName>
</protein>
<dbReference type="PANTHER" id="PTHR42884:SF14">
    <property type="entry name" value="NEUROENDOCRINE CONVERTASE 1"/>
    <property type="match status" value="1"/>
</dbReference>
<keyword evidence="5 17" id="KW-0732">Signal</keyword>
<dbReference type="GO" id="GO:0005802">
    <property type="term" value="C:trans-Golgi network"/>
    <property type="evidence" value="ECO:0007669"/>
    <property type="project" value="TreeGrafter"/>
</dbReference>
<feature type="active site" description="Charge relay system" evidence="13 14">
    <location>
        <position position="392"/>
    </location>
</feature>
<evidence type="ECO:0000256" key="3">
    <source>
        <dbReference type="ARBA" id="ARBA00022670"/>
    </source>
</evidence>
<evidence type="ECO:0000256" key="7">
    <source>
        <dbReference type="ARBA" id="ARBA00022825"/>
    </source>
</evidence>
<proteinExistence type="inferred from homology"/>
<evidence type="ECO:0000256" key="4">
    <source>
        <dbReference type="ARBA" id="ARBA00022692"/>
    </source>
</evidence>
<evidence type="ECO:0000256" key="8">
    <source>
        <dbReference type="ARBA" id="ARBA00022837"/>
    </source>
</evidence>
<dbReference type="Pfam" id="PF01483">
    <property type="entry name" value="P_proprotein"/>
    <property type="match status" value="1"/>
</dbReference>
<keyword evidence="8" id="KW-0106">Calcium</keyword>
<dbReference type="AlphaFoldDB" id="A0A0C3BHM5"/>